<dbReference type="HOGENOM" id="CLU_111969_0_0_7"/>
<dbReference type="STRING" id="749222.Nitsa_0125"/>
<dbReference type="EMBL" id="CP002452">
    <property type="protein sequence ID" value="ADV45398.1"/>
    <property type="molecule type" value="Genomic_DNA"/>
</dbReference>
<reference evidence="1 2" key="1">
    <citation type="journal article" date="2011" name="Stand. Genomic Sci.">
        <title>Complete genome sequence of Nitratifractor salsuginis type strain (E9I37-1).</title>
        <authorList>
            <person name="Anderson I."/>
            <person name="Sikorski J."/>
            <person name="Zeytun A."/>
            <person name="Nolan M."/>
            <person name="Lapidus A."/>
            <person name="Lucas S."/>
            <person name="Hammon N."/>
            <person name="Deshpande S."/>
            <person name="Cheng J.F."/>
            <person name="Tapia R."/>
            <person name="Han C."/>
            <person name="Goodwin L."/>
            <person name="Pitluck S."/>
            <person name="Liolios K."/>
            <person name="Pagani I."/>
            <person name="Ivanova N."/>
            <person name="Huntemann M."/>
            <person name="Mavromatis K."/>
            <person name="Ovchinikova G."/>
            <person name="Pati A."/>
            <person name="Chen A."/>
            <person name="Palaniappan K."/>
            <person name="Land M."/>
            <person name="Hauser L."/>
            <person name="Brambilla E.M."/>
            <person name="Ngatchou-Djao O.D."/>
            <person name="Rohde M."/>
            <person name="Tindall B.J."/>
            <person name="Goker M."/>
            <person name="Detter J.C."/>
            <person name="Woyke T."/>
            <person name="Bristow J."/>
            <person name="Eisen J.A."/>
            <person name="Markowitz V."/>
            <person name="Hugenholtz P."/>
            <person name="Klenk H.P."/>
            <person name="Kyrpides N.C."/>
        </authorList>
    </citation>
    <scope>NUCLEOTIDE SEQUENCE [LARGE SCALE GENOMIC DNA]</scope>
    <source>
        <strain evidence="2">DSM 16511 / JCM 12458 / E9I37-1</strain>
    </source>
</reference>
<keyword evidence="2" id="KW-1185">Reference proteome</keyword>
<protein>
    <recommendedName>
        <fullName evidence="3">Tetratricopeptide repeat protein</fullName>
    </recommendedName>
</protein>
<gene>
    <name evidence="1" type="ordered locus">Nitsa_0125</name>
</gene>
<evidence type="ECO:0008006" key="3">
    <source>
        <dbReference type="Google" id="ProtNLM"/>
    </source>
</evidence>
<reference evidence="2" key="2">
    <citation type="submission" date="2011-01" db="EMBL/GenBank/DDBJ databases">
        <title>The complete genome of Nitratifractor salsuginis DSM 16511.</title>
        <authorList>
            <consortium name="US DOE Joint Genome Institute (JGI-PGF)"/>
            <person name="Lucas S."/>
            <person name="Copeland A."/>
            <person name="Lapidus A."/>
            <person name="Bruce D."/>
            <person name="Goodwin L."/>
            <person name="Pitluck S."/>
            <person name="Kyrpides N."/>
            <person name="Mavromatis K."/>
            <person name="Ivanova N."/>
            <person name="Mikhailova N."/>
            <person name="Zeytun A."/>
            <person name="Detter J.C."/>
            <person name="Tapia R."/>
            <person name="Han C."/>
            <person name="Land M."/>
            <person name="Hauser L."/>
            <person name="Markowitz V."/>
            <person name="Cheng J.-F."/>
            <person name="Hugenholtz P."/>
            <person name="Woyke T."/>
            <person name="Wu D."/>
            <person name="Tindall B."/>
            <person name="Schuetze A."/>
            <person name="Brambilla E."/>
            <person name="Klenk H.-P."/>
            <person name="Eisen J.A."/>
        </authorList>
    </citation>
    <scope>NUCLEOTIDE SEQUENCE [LARGE SCALE GENOMIC DNA]</scope>
    <source>
        <strain evidence="2">DSM 16511 / JCM 12458 / E9I37-1</strain>
    </source>
</reference>
<name>E6WYM7_NITSE</name>
<dbReference type="KEGG" id="nsa:Nitsa_0125"/>
<evidence type="ECO:0000313" key="1">
    <source>
        <dbReference type="EMBL" id="ADV45398.1"/>
    </source>
</evidence>
<dbReference type="RefSeq" id="WP_013553095.1">
    <property type="nucleotide sequence ID" value="NC_014935.1"/>
</dbReference>
<dbReference type="AlphaFoldDB" id="E6WYM7"/>
<organism evidence="1 2">
    <name type="scientific">Nitratifractor salsuginis (strain DSM 16511 / JCM 12458 / E9I37-1)</name>
    <dbReference type="NCBI Taxonomy" id="749222"/>
    <lineage>
        <taxon>Bacteria</taxon>
        <taxon>Pseudomonadati</taxon>
        <taxon>Campylobacterota</taxon>
        <taxon>Epsilonproteobacteria</taxon>
        <taxon>Campylobacterales</taxon>
        <taxon>Sulfurovaceae</taxon>
        <taxon>Nitratifractor</taxon>
    </lineage>
</organism>
<proteinExistence type="predicted"/>
<evidence type="ECO:0000313" key="2">
    <source>
        <dbReference type="Proteomes" id="UP000008633"/>
    </source>
</evidence>
<sequence length="190" mass="21989">MTNKQVLLQRAEEQFLKSDYDNALKIYSLLLTDYPQLKDARIGVFLSDMGLESDEDAQALFDYYQAIKDSNEDADKLIDELMQAIYATRVVIQEKLLGTLEEVALEEGIRYSDFLSLIEEKGSFKEAFEDIMFSTRVVIRSREEFIDFIKRLVEAGYREMALGYLDSLSESFGPDQEIYGLYHLVREGKQ</sequence>
<accession>E6WYM7</accession>
<dbReference type="eggNOG" id="ENOG5031ANZ">
    <property type="taxonomic scope" value="Bacteria"/>
</dbReference>
<dbReference type="Proteomes" id="UP000008633">
    <property type="component" value="Chromosome"/>
</dbReference>